<reference evidence="8" key="1">
    <citation type="submission" date="2016-01" db="EMBL/GenBank/DDBJ databases">
        <title>Complete genome of Planococcus rifietoensis type strain M8.</title>
        <authorList>
            <person name="See-Too W.S."/>
        </authorList>
    </citation>
    <scope>NUCLEOTIDE SEQUENCE [LARGE SCALE GENOMIC DNA]</scope>
    <source>
        <strain evidence="8">M8</strain>
    </source>
</reference>
<dbReference type="SFLD" id="SFLDF00009">
    <property type="entry name" value="o-succinylbenzoate_synthase"/>
    <property type="match status" value="1"/>
</dbReference>
<dbReference type="InterPro" id="IPR029017">
    <property type="entry name" value="Enolase-like_N"/>
</dbReference>
<dbReference type="UniPathway" id="UPA00079"/>
<comment type="cofactor">
    <cofactor evidence="1">
        <name>a divalent metal cation</name>
        <dbReference type="ChEBI" id="CHEBI:60240"/>
    </cofactor>
</comment>
<dbReference type="GO" id="GO:0043748">
    <property type="term" value="F:O-succinylbenzoate synthase activity"/>
    <property type="evidence" value="ECO:0007669"/>
    <property type="project" value="UniProtKB-EC"/>
</dbReference>
<dbReference type="InterPro" id="IPR036849">
    <property type="entry name" value="Enolase-like_C_sf"/>
</dbReference>
<dbReference type="SUPFAM" id="SSF54826">
    <property type="entry name" value="Enolase N-terminal domain-like"/>
    <property type="match status" value="1"/>
</dbReference>
<dbReference type="EMBL" id="CP013659">
    <property type="protein sequence ID" value="ALS74453.1"/>
    <property type="molecule type" value="Genomic_DNA"/>
</dbReference>
<accession>A0A0U2ZBB0</accession>
<dbReference type="Pfam" id="PF02746">
    <property type="entry name" value="MR_MLE_N"/>
    <property type="match status" value="1"/>
</dbReference>
<dbReference type="RefSeq" id="WP_058381160.1">
    <property type="nucleotide sequence ID" value="NZ_CP013659.2"/>
</dbReference>
<evidence type="ECO:0000256" key="1">
    <source>
        <dbReference type="ARBA" id="ARBA00001968"/>
    </source>
</evidence>
<evidence type="ECO:0000313" key="8">
    <source>
        <dbReference type="EMBL" id="ALS74453.1"/>
    </source>
</evidence>
<evidence type="ECO:0000256" key="6">
    <source>
        <dbReference type="NCBIfam" id="TIGR01928"/>
    </source>
</evidence>
<dbReference type="STRING" id="200991.AUC31_03890"/>
<proteinExistence type="predicted"/>
<evidence type="ECO:0000259" key="7">
    <source>
        <dbReference type="SMART" id="SM00922"/>
    </source>
</evidence>
<dbReference type="InterPro" id="IPR010197">
    <property type="entry name" value="OSBS/NAAAR"/>
</dbReference>
<dbReference type="InterPro" id="IPR013342">
    <property type="entry name" value="Mandelate_racemase_C"/>
</dbReference>
<keyword evidence="2" id="KW-0479">Metal-binding</keyword>
<dbReference type="GO" id="GO:0016854">
    <property type="term" value="F:racemase and epimerase activity"/>
    <property type="evidence" value="ECO:0007669"/>
    <property type="project" value="UniProtKB-ARBA"/>
</dbReference>
<name>A0A0U2ZBB0_9BACL</name>
<dbReference type="KEGG" id="prt:AUC31_03890"/>
<evidence type="ECO:0000256" key="2">
    <source>
        <dbReference type="ARBA" id="ARBA00022723"/>
    </source>
</evidence>
<dbReference type="EC" id="4.2.1.113" evidence="5 6"/>
<protein>
    <recommendedName>
        <fullName evidence="5 6">o-succinylbenzoate synthase</fullName>
        <ecNumber evidence="5 6">4.2.1.113</ecNumber>
    </recommendedName>
</protein>
<dbReference type="SUPFAM" id="SSF51604">
    <property type="entry name" value="Enolase C-terminal domain-like"/>
    <property type="match status" value="1"/>
</dbReference>
<dbReference type="PANTHER" id="PTHR48073:SF5">
    <property type="entry name" value="O-SUCCINYLBENZOATE SYNTHASE"/>
    <property type="match status" value="1"/>
</dbReference>
<keyword evidence="4" id="KW-0456">Lyase</keyword>
<evidence type="ECO:0000313" key="9">
    <source>
        <dbReference type="Proteomes" id="UP000067683"/>
    </source>
</evidence>
<dbReference type="SMART" id="SM00922">
    <property type="entry name" value="MR_MLE"/>
    <property type="match status" value="1"/>
</dbReference>
<dbReference type="GO" id="GO:0009234">
    <property type="term" value="P:menaquinone biosynthetic process"/>
    <property type="evidence" value="ECO:0007669"/>
    <property type="project" value="UniProtKB-UniRule"/>
</dbReference>
<sequence>MAVIAGIEFHKVKQPLNQPFITVLQKVREREVTIVIVRDTQGREGYGECVAFDTPWYTEETVTGSRFVMEQVLVPLLLNERLEHPTELERLFSEVKGNHMAKAAVEMAVWDLFAKRQGVPLHEFIGGVRKTIPAGVVVAGESDELAPNVKAAIGRGYRRIKLKISPETDADLLKSLVAANPEISFYADANGSFSGRALEELLAFDQAGFALIEQPYSEQEWAAHSAARSKMTTPICLDESIHSLDDVKRMAEQQAGDIIVLKMGRLGGWSETLKVVEFCRNEQIGMWVGGMIEFGVSKAHNLALASLPEVKLTGDFSDSGHFWQTDIVSPEICVEHGKIKLSESPGIGYKLNI</sequence>
<dbReference type="Gene3D" id="3.20.20.120">
    <property type="entry name" value="Enolase-like C-terminal domain"/>
    <property type="match status" value="1"/>
</dbReference>
<dbReference type="InterPro" id="IPR013341">
    <property type="entry name" value="Mandelate_racemase_N_dom"/>
</dbReference>
<evidence type="ECO:0000256" key="3">
    <source>
        <dbReference type="ARBA" id="ARBA00022842"/>
    </source>
</evidence>
<evidence type="ECO:0000256" key="4">
    <source>
        <dbReference type="ARBA" id="ARBA00023239"/>
    </source>
</evidence>
<dbReference type="InterPro" id="IPR029065">
    <property type="entry name" value="Enolase_C-like"/>
</dbReference>
<dbReference type="AlphaFoldDB" id="A0A0U2ZBB0"/>
<keyword evidence="3" id="KW-0460">Magnesium</keyword>
<keyword evidence="9" id="KW-1185">Reference proteome</keyword>
<dbReference type="Proteomes" id="UP000067683">
    <property type="component" value="Chromosome"/>
</dbReference>
<organism evidence="8 9">
    <name type="scientific">Planococcus rifietoensis</name>
    <dbReference type="NCBI Taxonomy" id="200991"/>
    <lineage>
        <taxon>Bacteria</taxon>
        <taxon>Bacillati</taxon>
        <taxon>Bacillota</taxon>
        <taxon>Bacilli</taxon>
        <taxon>Bacillales</taxon>
        <taxon>Caryophanaceae</taxon>
        <taxon>Planococcus</taxon>
    </lineage>
</organism>
<dbReference type="SFLD" id="SFLDG00180">
    <property type="entry name" value="muconate_cycloisomerase"/>
    <property type="match status" value="1"/>
</dbReference>
<dbReference type="OrthoDB" id="9774531at2"/>
<dbReference type="Pfam" id="PF13378">
    <property type="entry name" value="MR_MLE_C"/>
    <property type="match status" value="1"/>
</dbReference>
<feature type="domain" description="Mandelate racemase/muconate lactonizing enzyme C-terminal" evidence="7">
    <location>
        <begin position="142"/>
        <end position="234"/>
    </location>
</feature>
<gene>
    <name evidence="8" type="ORF">AUC31_03890</name>
</gene>
<dbReference type="UniPathway" id="UPA01057">
    <property type="reaction ID" value="UER00165"/>
</dbReference>
<dbReference type="Gene3D" id="3.30.390.10">
    <property type="entry name" value="Enolase-like, N-terminal domain"/>
    <property type="match status" value="1"/>
</dbReference>
<evidence type="ECO:0000256" key="5">
    <source>
        <dbReference type="ARBA" id="ARBA00029491"/>
    </source>
</evidence>
<dbReference type="PANTHER" id="PTHR48073">
    <property type="entry name" value="O-SUCCINYLBENZOATE SYNTHASE-RELATED"/>
    <property type="match status" value="1"/>
</dbReference>
<dbReference type="SFLD" id="SFLDS00001">
    <property type="entry name" value="Enolase"/>
    <property type="match status" value="1"/>
</dbReference>
<dbReference type="GO" id="GO:0046872">
    <property type="term" value="F:metal ion binding"/>
    <property type="evidence" value="ECO:0007669"/>
    <property type="project" value="UniProtKB-KW"/>
</dbReference>
<dbReference type="NCBIfam" id="TIGR01928">
    <property type="entry name" value="menC_lowGC_arch"/>
    <property type="match status" value="1"/>
</dbReference>